<keyword evidence="4" id="KW-1185">Reference proteome</keyword>
<dbReference type="AlphaFoldDB" id="A0A5B8XDG8"/>
<dbReference type="Gene3D" id="2.60.300.12">
    <property type="entry name" value="HesB-like domain"/>
    <property type="match status" value="1"/>
</dbReference>
<dbReference type="PANTHER" id="PTHR10072">
    <property type="entry name" value="IRON-SULFUR CLUSTER ASSEMBLY PROTEIN"/>
    <property type="match status" value="1"/>
</dbReference>
<gene>
    <name evidence="3" type="ORF">Deia_00567</name>
</gene>
<dbReference type="SUPFAM" id="SSF89360">
    <property type="entry name" value="HesB-like domain"/>
    <property type="match status" value="1"/>
</dbReference>
<dbReference type="InterPro" id="IPR050322">
    <property type="entry name" value="Fe-S_cluster_asmbl/transfer"/>
</dbReference>
<dbReference type="GO" id="GO:0005737">
    <property type="term" value="C:cytoplasm"/>
    <property type="evidence" value="ECO:0007669"/>
    <property type="project" value="TreeGrafter"/>
</dbReference>
<dbReference type="InterPro" id="IPR016092">
    <property type="entry name" value="ATAP"/>
</dbReference>
<dbReference type="GO" id="GO:0016226">
    <property type="term" value="P:iron-sulfur cluster assembly"/>
    <property type="evidence" value="ECO:0007669"/>
    <property type="project" value="InterPro"/>
</dbReference>
<feature type="domain" description="Core" evidence="2">
    <location>
        <begin position="38"/>
        <end position="143"/>
    </location>
</feature>
<dbReference type="PANTHER" id="PTHR10072:SF41">
    <property type="entry name" value="IRON-SULFUR CLUSTER ASSEMBLY 1 HOMOLOG, MITOCHONDRIAL"/>
    <property type="match status" value="1"/>
</dbReference>
<name>A0A5B8XDG8_9RICK</name>
<sequence>MKNNDFGLCDLKDTGFVADIETPEVQVPLEFKNKIVNYFTVTDEALKRISEILEKRKKPSSGIKVSIRSKGCSGMAYKIEFADYGINLTDADEMLVTSDGKRIFIDIKASLFVIGMTMDYQVEQFKEGFVFINPNEKGKCGCGSSFYV</sequence>
<proteinExistence type="inferred from homology"/>
<accession>A0A5B8XDG8</accession>
<dbReference type="Proteomes" id="UP000321934">
    <property type="component" value="Chromosome"/>
</dbReference>
<dbReference type="InterPro" id="IPR000361">
    <property type="entry name" value="ATAP_core_dom"/>
</dbReference>
<dbReference type="InterPro" id="IPR035903">
    <property type="entry name" value="HesB-like_dom_sf"/>
</dbReference>
<dbReference type="GO" id="GO:0051537">
    <property type="term" value="F:2 iron, 2 sulfur cluster binding"/>
    <property type="evidence" value="ECO:0007669"/>
    <property type="project" value="TreeGrafter"/>
</dbReference>
<evidence type="ECO:0000256" key="1">
    <source>
        <dbReference type="ARBA" id="ARBA00006718"/>
    </source>
</evidence>
<comment type="similarity">
    <text evidence="1">Belongs to the HesB/IscA family.</text>
</comment>
<dbReference type="RefSeq" id="WP_146820640.1">
    <property type="nucleotide sequence ID" value="NZ_CP029077.1"/>
</dbReference>
<dbReference type="PROSITE" id="PS01152">
    <property type="entry name" value="HESB"/>
    <property type="match status" value="1"/>
</dbReference>
<evidence type="ECO:0000259" key="2">
    <source>
        <dbReference type="Pfam" id="PF01521"/>
    </source>
</evidence>
<protein>
    <submittedName>
        <fullName evidence="3">Iron-binding protein IscA</fullName>
    </submittedName>
</protein>
<dbReference type="InterPro" id="IPR017870">
    <property type="entry name" value="FeS_cluster_insertion_CS"/>
</dbReference>
<dbReference type="Pfam" id="PF01521">
    <property type="entry name" value="Fe-S_biosyn"/>
    <property type="match status" value="1"/>
</dbReference>
<evidence type="ECO:0000313" key="4">
    <source>
        <dbReference type="Proteomes" id="UP000321934"/>
    </source>
</evidence>
<dbReference type="OrthoDB" id="9801228at2"/>
<dbReference type="NCBIfam" id="TIGR00049">
    <property type="entry name" value="iron-sulfur cluster assembly accessory protein"/>
    <property type="match status" value="1"/>
</dbReference>
<reference evidence="3 4" key="1">
    <citation type="journal article" date="2019" name="ISME J.">
        <title>Deianiraea, an extracellular bacterium associated with the ciliate Paramecium, suggests an alternative scenario for the evolution of Rickettsiales.</title>
        <authorList>
            <person name="Castelli M."/>
            <person name="Sabaneyeva E."/>
            <person name="Lanzoni O."/>
            <person name="Lebedeva N."/>
            <person name="Floriano A.M."/>
            <person name="Gaiarsa S."/>
            <person name="Benken K."/>
            <person name="Modeo L."/>
            <person name="Bandi C."/>
            <person name="Potekhin A."/>
            <person name="Sassera D."/>
            <person name="Petroni G."/>
        </authorList>
    </citation>
    <scope>NUCLEOTIDE SEQUENCE [LARGE SCALE GENOMIC DNA]</scope>
    <source>
        <strain evidence="3">CyL4-1</strain>
    </source>
</reference>
<dbReference type="EMBL" id="CP029077">
    <property type="protein sequence ID" value="QED23362.1"/>
    <property type="molecule type" value="Genomic_DNA"/>
</dbReference>
<evidence type="ECO:0000313" key="3">
    <source>
        <dbReference type="EMBL" id="QED23362.1"/>
    </source>
</evidence>
<organism evidence="3 4">
    <name type="scientific">Candidatus Deianiraea vastatrix</name>
    <dbReference type="NCBI Taxonomy" id="2163644"/>
    <lineage>
        <taxon>Bacteria</taxon>
        <taxon>Pseudomonadati</taxon>
        <taxon>Pseudomonadota</taxon>
        <taxon>Alphaproteobacteria</taxon>
        <taxon>Rickettsiales</taxon>
        <taxon>Candidatus Deianiraeaceae</taxon>
        <taxon>Candidatus Deianiraea</taxon>
    </lineage>
</organism>